<comment type="caution">
    <text evidence="1">The sequence shown here is derived from an EMBL/GenBank/DDBJ whole genome shotgun (WGS) entry which is preliminary data.</text>
</comment>
<keyword evidence="2" id="KW-1185">Reference proteome</keyword>
<dbReference type="EMBL" id="JAKOGI010000622">
    <property type="protein sequence ID" value="KAJ8432237.1"/>
    <property type="molecule type" value="Genomic_DNA"/>
</dbReference>
<organism evidence="1 2">
    <name type="scientific">Carnegiea gigantea</name>
    <dbReference type="NCBI Taxonomy" id="171969"/>
    <lineage>
        <taxon>Eukaryota</taxon>
        <taxon>Viridiplantae</taxon>
        <taxon>Streptophyta</taxon>
        <taxon>Embryophyta</taxon>
        <taxon>Tracheophyta</taxon>
        <taxon>Spermatophyta</taxon>
        <taxon>Magnoliopsida</taxon>
        <taxon>eudicotyledons</taxon>
        <taxon>Gunneridae</taxon>
        <taxon>Pentapetalae</taxon>
        <taxon>Caryophyllales</taxon>
        <taxon>Cactineae</taxon>
        <taxon>Cactaceae</taxon>
        <taxon>Cactoideae</taxon>
        <taxon>Echinocereeae</taxon>
        <taxon>Carnegiea</taxon>
    </lineage>
</organism>
<dbReference type="AlphaFoldDB" id="A0A9Q1Q7W2"/>
<evidence type="ECO:0000313" key="2">
    <source>
        <dbReference type="Proteomes" id="UP001153076"/>
    </source>
</evidence>
<dbReference type="Proteomes" id="UP001153076">
    <property type="component" value="Unassembled WGS sequence"/>
</dbReference>
<protein>
    <submittedName>
        <fullName evidence="1">Uncharacterized protein</fullName>
    </submittedName>
</protein>
<reference evidence="1" key="1">
    <citation type="submission" date="2022-04" db="EMBL/GenBank/DDBJ databases">
        <title>Carnegiea gigantea Genome sequencing and assembly v2.</title>
        <authorList>
            <person name="Copetti D."/>
            <person name="Sanderson M.J."/>
            <person name="Burquez A."/>
            <person name="Wojciechowski M.F."/>
        </authorList>
    </citation>
    <scope>NUCLEOTIDE SEQUENCE</scope>
    <source>
        <strain evidence="1">SGP5-SGP5p</strain>
        <tissue evidence="1">Aerial part</tissue>
    </source>
</reference>
<evidence type="ECO:0000313" key="1">
    <source>
        <dbReference type="EMBL" id="KAJ8432237.1"/>
    </source>
</evidence>
<name>A0A9Q1Q7W2_9CARY</name>
<accession>A0A9Q1Q7W2</accession>
<proteinExistence type="predicted"/>
<gene>
    <name evidence="1" type="ORF">Cgig2_007638</name>
</gene>
<sequence length="372" mass="41686">MRETIRFSPPPHVERRMLQSRQDDPQFVGACRLSEYSKPWITRKGANKVLNYNFLACVASALPDGAQHRLPLAPESHPRSQRPSTSPSLVLYKIKGKSEPNKKLTSIGTTNTIRKILNDQKARRGKEEVVSKKLQRRELIQRFSITRLTVPPLRALHEFYCLSHKLGDGPRLIVLPYVELEVTGPVVSPKGFLTGSPSFQSGTFPQPDSRRIKRKSYFQCFTFDFFSMAVMNPGLLLKQNHPRSPRKSGTIVESRAINNYTFGGRLIHGGIHLRDYKGVPGWQACRNDLGIGKVTTWTVLRRIGAPGNSFASATISGTSPTNERPFLLIDVPFEDERLNELSKEEEEEVSPEVELVLVEATSAPGLDELGAE</sequence>